<evidence type="ECO:0000313" key="2">
    <source>
        <dbReference type="EMBL" id="KAK4310500.1"/>
    </source>
</evidence>
<proteinExistence type="predicted"/>
<dbReference type="AlphaFoldDB" id="A0AAE1PKT4"/>
<organism evidence="2 3">
    <name type="scientific">Petrolisthes manimaculis</name>
    <dbReference type="NCBI Taxonomy" id="1843537"/>
    <lineage>
        <taxon>Eukaryota</taxon>
        <taxon>Metazoa</taxon>
        <taxon>Ecdysozoa</taxon>
        <taxon>Arthropoda</taxon>
        <taxon>Crustacea</taxon>
        <taxon>Multicrustacea</taxon>
        <taxon>Malacostraca</taxon>
        <taxon>Eumalacostraca</taxon>
        <taxon>Eucarida</taxon>
        <taxon>Decapoda</taxon>
        <taxon>Pleocyemata</taxon>
        <taxon>Anomura</taxon>
        <taxon>Galatheoidea</taxon>
        <taxon>Porcellanidae</taxon>
        <taxon>Petrolisthes</taxon>
    </lineage>
</organism>
<reference evidence="2" key="1">
    <citation type="submission" date="2023-11" db="EMBL/GenBank/DDBJ databases">
        <title>Genome assemblies of two species of porcelain crab, Petrolisthes cinctipes and Petrolisthes manimaculis (Anomura: Porcellanidae).</title>
        <authorList>
            <person name="Angst P."/>
        </authorList>
    </citation>
    <scope>NUCLEOTIDE SEQUENCE</scope>
    <source>
        <strain evidence="2">PB745_02</strain>
        <tissue evidence="2">Gill</tissue>
    </source>
</reference>
<comment type="caution">
    <text evidence="2">The sequence shown here is derived from an EMBL/GenBank/DDBJ whole genome shotgun (WGS) entry which is preliminary data.</text>
</comment>
<evidence type="ECO:0000256" key="1">
    <source>
        <dbReference type="SAM" id="MobiDB-lite"/>
    </source>
</evidence>
<gene>
    <name evidence="2" type="ORF">Pmani_017928</name>
</gene>
<accession>A0AAE1PKT4</accession>
<feature type="compositionally biased region" description="Low complexity" evidence="1">
    <location>
        <begin position="156"/>
        <end position="165"/>
    </location>
</feature>
<feature type="compositionally biased region" description="Low complexity" evidence="1">
    <location>
        <begin position="109"/>
        <end position="125"/>
    </location>
</feature>
<dbReference type="Proteomes" id="UP001292094">
    <property type="component" value="Unassembled WGS sequence"/>
</dbReference>
<feature type="region of interest" description="Disordered" evidence="1">
    <location>
        <begin position="109"/>
        <end position="132"/>
    </location>
</feature>
<evidence type="ECO:0000313" key="3">
    <source>
        <dbReference type="Proteomes" id="UP001292094"/>
    </source>
</evidence>
<name>A0AAE1PKT4_9EUCA</name>
<protein>
    <submittedName>
        <fullName evidence="2">Uncharacterized protein</fullName>
    </submittedName>
</protein>
<keyword evidence="3" id="KW-1185">Reference proteome</keyword>
<feature type="region of interest" description="Disordered" evidence="1">
    <location>
        <begin position="149"/>
        <end position="171"/>
    </location>
</feature>
<dbReference type="EMBL" id="JAWZYT010001631">
    <property type="protein sequence ID" value="KAK4310500.1"/>
    <property type="molecule type" value="Genomic_DNA"/>
</dbReference>
<sequence>MSHHDPRRQQRQQMRKAAEKVPMEVVQLVGSAVQGVYSHYTTTTTTTTTPRPPVIWFPNLSTECVDDTGGVKGSSSSSSSSSGFSTFSFLAMVVSVANLVSLIASNANNNINNNNDNNNINSDSVQAGNEDNNNNNLNLLTMIQFAGRRRRRHSSPVTATTTTTQPHPPDTLEDVAASVGFLFLQAWVKGTQQEVTSSFTPRFTFNTSPLYSPSSLHPLYSPSSPVSTLNVSLSTSLSHYSNLRLSTHESSVNHFSSHALTPSNLSTTSSFQPVGAVEGLQKGKEGVGSAVERLQKGEGSVGAANCLQKLVCEANRESSRLGTLGEDLAEVLRDKSIPIAKLLCFCDSVSLVEALLEGRQEGWKATLLRAGGRGRAGWDCDATYHCHDY</sequence>